<dbReference type="InterPro" id="IPR020568">
    <property type="entry name" value="Ribosomal_Su5_D2-typ_SF"/>
</dbReference>
<keyword evidence="1" id="KW-0819">tRNA processing</keyword>
<evidence type="ECO:0000256" key="2">
    <source>
        <dbReference type="ARBA" id="ARBA00022722"/>
    </source>
</evidence>
<comment type="caution">
    <text evidence="6">The sequence shown here is derived from an EMBL/GenBank/DDBJ whole genome shotgun (WGS) entry which is preliminary data.</text>
</comment>
<dbReference type="GO" id="GO:0000049">
    <property type="term" value="F:tRNA binding"/>
    <property type="evidence" value="ECO:0007669"/>
    <property type="project" value="InterPro"/>
</dbReference>
<gene>
    <name evidence="6" type="ORF">A2960_06180</name>
</gene>
<evidence type="ECO:0000256" key="3">
    <source>
        <dbReference type="ARBA" id="ARBA00022759"/>
    </source>
</evidence>
<dbReference type="AlphaFoldDB" id="A0A1F6AP18"/>
<reference evidence="6 7" key="1">
    <citation type="journal article" date="2016" name="Nat. Commun.">
        <title>Thousands of microbial genomes shed light on interconnected biogeochemical processes in an aquifer system.</title>
        <authorList>
            <person name="Anantharaman K."/>
            <person name="Brown C.T."/>
            <person name="Hug L.A."/>
            <person name="Sharon I."/>
            <person name="Castelle C.J."/>
            <person name="Probst A.J."/>
            <person name="Thomas B.C."/>
            <person name="Singh A."/>
            <person name="Wilkins M.J."/>
            <person name="Karaoz U."/>
            <person name="Brodie E.L."/>
            <person name="Williams K.H."/>
            <person name="Hubbard S.S."/>
            <person name="Banfield J.F."/>
        </authorList>
    </citation>
    <scope>NUCLEOTIDE SEQUENCE [LARGE SCALE GENOMIC DNA]</scope>
</reference>
<evidence type="ECO:0000256" key="1">
    <source>
        <dbReference type="ARBA" id="ARBA00022694"/>
    </source>
</evidence>
<dbReference type="InterPro" id="IPR000100">
    <property type="entry name" value="RNase_P"/>
</dbReference>
<dbReference type="Gene3D" id="3.30.230.10">
    <property type="match status" value="1"/>
</dbReference>
<dbReference type="InterPro" id="IPR014721">
    <property type="entry name" value="Ribsml_uS5_D2-typ_fold_subgr"/>
</dbReference>
<keyword evidence="5" id="KW-0694">RNA-binding</keyword>
<sequence length="111" mass="13121">MLARIYHLTVAQFRKNPNPVTRASSSLFGLLIKISKSKTVRFVIIIPKRLDKRSTYRNQTKRIITEILNSIIPKMTLKYEIWLQAKKILNRKEKTEVEVQLLKLFKQLNLI</sequence>
<name>A0A1F6AP18_9BACT</name>
<dbReference type="Proteomes" id="UP000176609">
    <property type="component" value="Unassembled WGS sequence"/>
</dbReference>
<keyword evidence="4" id="KW-0378">Hydrolase</keyword>
<protein>
    <submittedName>
        <fullName evidence="6">Uncharacterized protein</fullName>
    </submittedName>
</protein>
<evidence type="ECO:0000256" key="4">
    <source>
        <dbReference type="ARBA" id="ARBA00022801"/>
    </source>
</evidence>
<dbReference type="Pfam" id="PF00825">
    <property type="entry name" value="Ribonuclease_P"/>
    <property type="match status" value="1"/>
</dbReference>
<organism evidence="6 7">
    <name type="scientific">Candidatus Gottesmanbacteria bacterium RIFCSPLOWO2_01_FULL_39_12b</name>
    <dbReference type="NCBI Taxonomy" id="1798388"/>
    <lineage>
        <taxon>Bacteria</taxon>
        <taxon>Candidatus Gottesmaniibacteriota</taxon>
    </lineage>
</organism>
<evidence type="ECO:0000313" key="7">
    <source>
        <dbReference type="Proteomes" id="UP000176609"/>
    </source>
</evidence>
<dbReference type="GO" id="GO:0004526">
    <property type="term" value="F:ribonuclease P activity"/>
    <property type="evidence" value="ECO:0007669"/>
    <property type="project" value="InterPro"/>
</dbReference>
<accession>A0A1F6AP18</accession>
<proteinExistence type="predicted"/>
<dbReference type="GO" id="GO:0008033">
    <property type="term" value="P:tRNA processing"/>
    <property type="evidence" value="ECO:0007669"/>
    <property type="project" value="UniProtKB-KW"/>
</dbReference>
<evidence type="ECO:0000313" key="6">
    <source>
        <dbReference type="EMBL" id="OGG26436.1"/>
    </source>
</evidence>
<dbReference type="SUPFAM" id="SSF54211">
    <property type="entry name" value="Ribosomal protein S5 domain 2-like"/>
    <property type="match status" value="1"/>
</dbReference>
<evidence type="ECO:0000256" key="5">
    <source>
        <dbReference type="ARBA" id="ARBA00022884"/>
    </source>
</evidence>
<dbReference type="EMBL" id="MFJR01000009">
    <property type="protein sequence ID" value="OGG26436.1"/>
    <property type="molecule type" value="Genomic_DNA"/>
</dbReference>
<keyword evidence="2" id="KW-0540">Nuclease</keyword>
<keyword evidence="3" id="KW-0255">Endonuclease</keyword>